<comment type="caution">
    <text evidence="2">The sequence shown here is derived from an EMBL/GenBank/DDBJ whole genome shotgun (WGS) entry which is preliminary data.</text>
</comment>
<dbReference type="Proteomes" id="UP001431449">
    <property type="component" value="Unassembled WGS sequence"/>
</dbReference>
<organism evidence="2 3">
    <name type="scientific">Pseudomarimonas salicorniae</name>
    <dbReference type="NCBI Taxonomy" id="2933270"/>
    <lineage>
        <taxon>Bacteria</taxon>
        <taxon>Pseudomonadati</taxon>
        <taxon>Pseudomonadota</taxon>
        <taxon>Gammaproteobacteria</taxon>
        <taxon>Lysobacterales</taxon>
        <taxon>Lysobacteraceae</taxon>
        <taxon>Pseudomarimonas</taxon>
    </lineage>
</organism>
<evidence type="ECO:0000256" key="1">
    <source>
        <dbReference type="SAM" id="SignalP"/>
    </source>
</evidence>
<dbReference type="RefSeq" id="WP_248209201.1">
    <property type="nucleotide sequence ID" value="NZ_JALNMH010000008.1"/>
</dbReference>
<reference evidence="2" key="1">
    <citation type="submission" date="2022-04" db="EMBL/GenBank/DDBJ databases">
        <title>Lysobacter sp. CAU 1642 isolated from sea sand.</title>
        <authorList>
            <person name="Kim W."/>
        </authorList>
    </citation>
    <scope>NUCLEOTIDE SEQUENCE</scope>
    <source>
        <strain evidence="2">CAU 1642</strain>
    </source>
</reference>
<feature type="signal peptide" evidence="1">
    <location>
        <begin position="1"/>
        <end position="21"/>
    </location>
</feature>
<gene>
    <name evidence="2" type="ORF">M0G41_10775</name>
</gene>
<sequence>MIWRRVLAALALATLSQAPEAVEVDEAQYRALIRDPRVGEISGFAASHRHPGIIWTHNDSGDRAKLFALDPRGEVRATLHLRGARNLDWEDMALQRHPDGDLLLIADTGDNGGLRQELTIYAVREPATLQDGRPQVHWKMRFRWPDGARDCEALAVDQSTGELLLVSKKRVPPELFRLPAAPRGDQVEVAEALGTLRGIEQPTAADLERNPVYGRYRSQITSAAVSPDNRWLAVLNYRRVTLYPRSPGQSWTSAAAREPIVLAFPWLPQAEAVTFSADGLSLLIGSEKLPVPLIALPVPGMGVQNQTEAESTESQASH</sequence>
<keyword evidence="1" id="KW-0732">Signal</keyword>
<evidence type="ECO:0000313" key="3">
    <source>
        <dbReference type="Proteomes" id="UP001431449"/>
    </source>
</evidence>
<accession>A0ABT0GHY2</accession>
<dbReference type="SUPFAM" id="SSF50956">
    <property type="entry name" value="Thermostable phytase (3-phytase)"/>
    <property type="match status" value="1"/>
</dbReference>
<name>A0ABT0GHY2_9GAMM</name>
<proteinExistence type="predicted"/>
<keyword evidence="3" id="KW-1185">Reference proteome</keyword>
<protein>
    <submittedName>
        <fullName evidence="2">Uncharacterized protein</fullName>
    </submittedName>
</protein>
<dbReference type="EMBL" id="JALNMH010000008">
    <property type="protein sequence ID" value="MCK7594153.1"/>
    <property type="molecule type" value="Genomic_DNA"/>
</dbReference>
<evidence type="ECO:0000313" key="2">
    <source>
        <dbReference type="EMBL" id="MCK7594153.1"/>
    </source>
</evidence>
<feature type="chain" id="PRO_5047135369" evidence="1">
    <location>
        <begin position="22"/>
        <end position="318"/>
    </location>
</feature>